<dbReference type="GO" id="GO:0016301">
    <property type="term" value="F:kinase activity"/>
    <property type="evidence" value="ECO:0007669"/>
    <property type="project" value="UniProtKB-KW"/>
</dbReference>
<comment type="caution">
    <text evidence="4">The sequence shown here is derived from an EMBL/GenBank/DDBJ whole genome shotgun (WGS) entry which is preliminary data.</text>
</comment>
<proteinExistence type="predicted"/>
<evidence type="ECO:0000256" key="1">
    <source>
        <dbReference type="ARBA" id="ARBA00022679"/>
    </source>
</evidence>
<organism evidence="4 5">
    <name type="scientific">Candidatus Magasanikbacteria bacterium CG10_big_fil_rev_8_21_14_0_10_40_10</name>
    <dbReference type="NCBI Taxonomy" id="1974648"/>
    <lineage>
        <taxon>Bacteria</taxon>
        <taxon>Candidatus Magasanikiibacteriota</taxon>
    </lineage>
</organism>
<sequence length="315" mass="35094">MSIAISASLAYDHIMNFPDSFKNHIMPDQIHILNVCFMVDKLERTWGGVAANIAYNMKMLGAEPLIISSLGKDGADYLKYFTELGLKTKYIKTDDKQLTASAYITTDADDNQITAFFNGPLDLAKDISLRDIEEEISLVMVSPTHREVMIKHLKESAELGIKTVFDPGQQITAFSEIELKKMISRAHFVIGNDYEIKLLQEKTGWNEREILKNAKVLITTQGGEGSIIATSQGETVKVKVCPVKSCDDPTGAGDAYRAGFFTGYELGYNWKTCGQMGATAAAYAVEEYGTQIKFTPEEFCQRYEQAFGEEVVLKR</sequence>
<dbReference type="Pfam" id="PF00294">
    <property type="entry name" value="PfkB"/>
    <property type="match status" value="1"/>
</dbReference>
<keyword evidence="1" id="KW-0808">Transferase</keyword>
<dbReference type="CDD" id="cd01942">
    <property type="entry name" value="ribokinase_group_A"/>
    <property type="match status" value="1"/>
</dbReference>
<dbReference type="InterPro" id="IPR029056">
    <property type="entry name" value="Ribokinase-like"/>
</dbReference>
<dbReference type="PROSITE" id="PS00583">
    <property type="entry name" value="PFKB_KINASES_1"/>
    <property type="match status" value="1"/>
</dbReference>
<dbReference type="InterPro" id="IPR011611">
    <property type="entry name" value="PfkB_dom"/>
</dbReference>
<dbReference type="Gene3D" id="3.40.1190.20">
    <property type="match status" value="1"/>
</dbReference>
<dbReference type="InterPro" id="IPR002173">
    <property type="entry name" value="Carboh/pur_kinase_PfkB_CS"/>
</dbReference>
<reference evidence="5" key="1">
    <citation type="submission" date="2017-09" db="EMBL/GenBank/DDBJ databases">
        <title>Depth-based differentiation of microbial function through sediment-hosted aquifers and enrichment of novel symbionts in the deep terrestrial subsurface.</title>
        <authorList>
            <person name="Probst A.J."/>
            <person name="Ladd B."/>
            <person name="Jarett J.K."/>
            <person name="Geller-Mcgrath D.E."/>
            <person name="Sieber C.M.K."/>
            <person name="Emerson J.B."/>
            <person name="Anantharaman K."/>
            <person name="Thomas B.C."/>
            <person name="Malmstrom R."/>
            <person name="Stieglmeier M."/>
            <person name="Klingl A."/>
            <person name="Woyke T."/>
            <person name="Ryan C.M."/>
            <person name="Banfield J.F."/>
        </authorList>
    </citation>
    <scope>NUCLEOTIDE SEQUENCE [LARGE SCALE GENOMIC DNA]</scope>
</reference>
<dbReference type="EMBL" id="PFBX01000028">
    <property type="protein sequence ID" value="PIT87415.1"/>
    <property type="molecule type" value="Genomic_DNA"/>
</dbReference>
<evidence type="ECO:0000313" key="4">
    <source>
        <dbReference type="EMBL" id="PIT87415.1"/>
    </source>
</evidence>
<evidence type="ECO:0000313" key="5">
    <source>
        <dbReference type="Proteomes" id="UP000231183"/>
    </source>
</evidence>
<keyword evidence="2 4" id="KW-0418">Kinase</keyword>
<name>A0A2M6W3V2_9BACT</name>
<dbReference type="PANTHER" id="PTHR10584">
    <property type="entry name" value="SUGAR KINASE"/>
    <property type="match status" value="1"/>
</dbReference>
<gene>
    <name evidence="4" type="ORF">COU31_03045</name>
</gene>
<evidence type="ECO:0000256" key="2">
    <source>
        <dbReference type="ARBA" id="ARBA00022777"/>
    </source>
</evidence>
<accession>A0A2M6W3V2</accession>
<dbReference type="PANTHER" id="PTHR10584:SF166">
    <property type="entry name" value="RIBOKINASE"/>
    <property type="match status" value="1"/>
</dbReference>
<evidence type="ECO:0000259" key="3">
    <source>
        <dbReference type="Pfam" id="PF00294"/>
    </source>
</evidence>
<protein>
    <submittedName>
        <fullName evidence="4">Carbohydrate kinase family protein</fullName>
    </submittedName>
</protein>
<dbReference type="AlphaFoldDB" id="A0A2M6W3V2"/>
<feature type="domain" description="Carbohydrate kinase PfkB" evidence="3">
    <location>
        <begin position="39"/>
        <end position="293"/>
    </location>
</feature>
<dbReference type="SUPFAM" id="SSF53613">
    <property type="entry name" value="Ribokinase-like"/>
    <property type="match status" value="1"/>
</dbReference>
<dbReference type="Proteomes" id="UP000231183">
    <property type="component" value="Unassembled WGS sequence"/>
</dbReference>